<comment type="caution">
    <text evidence="3">The sequence shown here is derived from an EMBL/GenBank/DDBJ whole genome shotgun (WGS) entry which is preliminary data.</text>
</comment>
<feature type="chain" id="PRO_5036930827" description="SGNH hydrolase-type esterase domain-containing protein" evidence="1">
    <location>
        <begin position="26"/>
        <end position="406"/>
    </location>
</feature>
<evidence type="ECO:0000313" key="3">
    <source>
        <dbReference type="EMBL" id="GGE19453.1"/>
    </source>
</evidence>
<accession>A0A917ECJ4</accession>
<dbReference type="AlphaFoldDB" id="A0A917ECJ4"/>
<dbReference type="Pfam" id="PF13472">
    <property type="entry name" value="Lipase_GDSL_2"/>
    <property type="match status" value="1"/>
</dbReference>
<dbReference type="InterPro" id="IPR053140">
    <property type="entry name" value="GDSL_Rv0518-like"/>
</dbReference>
<sequence>MAAFGKAALAAWMVLALAVPGGAQEAPRWTASWGASPVFPVGQEIGGSTIRQYLRLSAGGSRIRIRFTNETGTTPLVIGAAGIGRPGNAPASIDAGSVRPLTFGGATSATVPPGAPMLSDPVDLAAEPLSRLAVSIFVPRATGPSVVHPDGVDTAYLVQGDKVGETTLPDAKTSLQRFYLSGVEVANDNAPPAIVAFGDSITDGYHSTVDAARRWPDRLAERLAASGGALGVVNAGISGNRVLHDRPEDMFGPSALARFDRDVLAQPGARWLIVMEGINDIGHSTQAGLAEQTVTADEIIAGHKQLIARAKAHGLKVYGATLTPFEGTVFPGYFTPEGEAKRQAVNEWIRKGGAYDAVLDFDATLRDPANPARMKADFDEGDHLHPNDAGYKAMADSIDLQLFDRR</sequence>
<dbReference type="CDD" id="cd01830">
    <property type="entry name" value="XynE_like"/>
    <property type="match status" value="1"/>
</dbReference>
<dbReference type="PANTHER" id="PTHR43784:SF2">
    <property type="entry name" value="GDSL-LIKE LIPASE_ACYLHYDROLASE, PUTATIVE (AFU_ORTHOLOGUE AFUA_2G00820)-RELATED"/>
    <property type="match status" value="1"/>
</dbReference>
<dbReference type="Gene3D" id="3.40.50.1110">
    <property type="entry name" value="SGNH hydrolase"/>
    <property type="match status" value="1"/>
</dbReference>
<organism evidence="3 4">
    <name type="scientific">Aureimonas endophytica</name>
    <dbReference type="NCBI Taxonomy" id="2027858"/>
    <lineage>
        <taxon>Bacteria</taxon>
        <taxon>Pseudomonadati</taxon>
        <taxon>Pseudomonadota</taxon>
        <taxon>Alphaproteobacteria</taxon>
        <taxon>Hyphomicrobiales</taxon>
        <taxon>Aurantimonadaceae</taxon>
        <taxon>Aureimonas</taxon>
    </lineage>
</organism>
<dbReference type="PANTHER" id="PTHR43784">
    <property type="entry name" value="GDSL-LIKE LIPASE/ACYLHYDROLASE, PUTATIVE (AFU_ORTHOLOGUE AFUA_2G00820)-RELATED"/>
    <property type="match status" value="1"/>
</dbReference>
<evidence type="ECO:0000259" key="2">
    <source>
        <dbReference type="Pfam" id="PF13472"/>
    </source>
</evidence>
<feature type="signal peptide" evidence="1">
    <location>
        <begin position="1"/>
        <end position="25"/>
    </location>
</feature>
<dbReference type="GO" id="GO:0016788">
    <property type="term" value="F:hydrolase activity, acting on ester bonds"/>
    <property type="evidence" value="ECO:0007669"/>
    <property type="project" value="UniProtKB-ARBA"/>
</dbReference>
<keyword evidence="4" id="KW-1185">Reference proteome</keyword>
<dbReference type="InterPro" id="IPR013830">
    <property type="entry name" value="SGNH_hydro"/>
</dbReference>
<evidence type="ECO:0000256" key="1">
    <source>
        <dbReference type="SAM" id="SignalP"/>
    </source>
</evidence>
<reference evidence="3" key="1">
    <citation type="journal article" date="2014" name="Int. J. Syst. Evol. Microbiol.">
        <title>Complete genome sequence of Corynebacterium casei LMG S-19264T (=DSM 44701T), isolated from a smear-ripened cheese.</title>
        <authorList>
            <consortium name="US DOE Joint Genome Institute (JGI-PGF)"/>
            <person name="Walter F."/>
            <person name="Albersmeier A."/>
            <person name="Kalinowski J."/>
            <person name="Ruckert C."/>
        </authorList>
    </citation>
    <scope>NUCLEOTIDE SEQUENCE</scope>
    <source>
        <strain evidence="3">CGMCC 1.15367</strain>
    </source>
</reference>
<dbReference type="Proteomes" id="UP000644699">
    <property type="component" value="Unassembled WGS sequence"/>
</dbReference>
<dbReference type="SUPFAM" id="SSF52266">
    <property type="entry name" value="SGNH hydrolase"/>
    <property type="match status" value="1"/>
</dbReference>
<feature type="domain" description="SGNH hydrolase-type esterase" evidence="2">
    <location>
        <begin position="196"/>
        <end position="393"/>
    </location>
</feature>
<proteinExistence type="predicted"/>
<dbReference type="InterPro" id="IPR036514">
    <property type="entry name" value="SGNH_hydro_sf"/>
</dbReference>
<dbReference type="RefSeq" id="WP_188912224.1">
    <property type="nucleotide sequence ID" value="NZ_BMIQ01000008.1"/>
</dbReference>
<gene>
    <name evidence="3" type="ORF">GCM10011390_43350</name>
</gene>
<keyword evidence="1" id="KW-0732">Signal</keyword>
<dbReference type="EMBL" id="BMIQ01000008">
    <property type="protein sequence ID" value="GGE19453.1"/>
    <property type="molecule type" value="Genomic_DNA"/>
</dbReference>
<name>A0A917ECJ4_9HYPH</name>
<protein>
    <recommendedName>
        <fullName evidence="2">SGNH hydrolase-type esterase domain-containing protein</fullName>
    </recommendedName>
</protein>
<evidence type="ECO:0000313" key="4">
    <source>
        <dbReference type="Proteomes" id="UP000644699"/>
    </source>
</evidence>
<reference evidence="3" key="2">
    <citation type="submission" date="2020-09" db="EMBL/GenBank/DDBJ databases">
        <authorList>
            <person name="Sun Q."/>
            <person name="Zhou Y."/>
        </authorList>
    </citation>
    <scope>NUCLEOTIDE SEQUENCE</scope>
    <source>
        <strain evidence="3">CGMCC 1.15367</strain>
    </source>
</reference>